<dbReference type="Gramene" id="MELO3C032483.2.1">
    <property type="protein sequence ID" value="MELO3C032483.2.1"/>
    <property type="gene ID" value="MELO3C032483.2"/>
</dbReference>
<keyword evidence="1" id="KW-0175">Coiled coil</keyword>
<organism evidence="2">
    <name type="scientific">Cucumis melo</name>
    <name type="common">Muskmelon</name>
    <dbReference type="NCBI Taxonomy" id="3656"/>
    <lineage>
        <taxon>Eukaryota</taxon>
        <taxon>Viridiplantae</taxon>
        <taxon>Streptophyta</taxon>
        <taxon>Embryophyta</taxon>
        <taxon>Tracheophyta</taxon>
        <taxon>Spermatophyta</taxon>
        <taxon>Magnoliopsida</taxon>
        <taxon>eudicotyledons</taxon>
        <taxon>Gunneridae</taxon>
        <taxon>Pentapetalae</taxon>
        <taxon>rosids</taxon>
        <taxon>fabids</taxon>
        <taxon>Cucurbitales</taxon>
        <taxon>Cucurbitaceae</taxon>
        <taxon>Benincaseae</taxon>
        <taxon>Cucumis</taxon>
    </lineage>
</organism>
<protein>
    <submittedName>
        <fullName evidence="2">Uncharacterized protein</fullName>
    </submittedName>
</protein>
<evidence type="ECO:0000313" key="2">
    <source>
        <dbReference type="EnsemblPlants" id="MELO3C032483.2.1"/>
    </source>
</evidence>
<proteinExistence type="predicted"/>
<sequence length="60" mass="7342">MHFQSQRKLNDLELKMDNTNVNNEAQLHQLKRKITRLKMQNQDFQKQLLAMREKTEAMRE</sequence>
<evidence type="ECO:0000256" key="1">
    <source>
        <dbReference type="SAM" id="Coils"/>
    </source>
</evidence>
<dbReference type="AlphaFoldDB" id="A0A9I9EE30"/>
<dbReference type="EnsemblPlants" id="MELO3C032483.2.1">
    <property type="protein sequence ID" value="MELO3C032483.2.1"/>
    <property type="gene ID" value="MELO3C032483.2"/>
</dbReference>
<feature type="coiled-coil region" evidence="1">
    <location>
        <begin position="9"/>
        <end position="54"/>
    </location>
</feature>
<reference evidence="2" key="1">
    <citation type="submission" date="2023-03" db="UniProtKB">
        <authorList>
            <consortium name="EnsemblPlants"/>
        </authorList>
    </citation>
    <scope>IDENTIFICATION</scope>
</reference>
<name>A0A9I9EE30_CUCME</name>
<accession>A0A9I9EE30</accession>